<dbReference type="EMBL" id="CP144694">
    <property type="protein sequence ID" value="WVZ02998.1"/>
    <property type="molecule type" value="Genomic_DNA"/>
</dbReference>
<dbReference type="Proteomes" id="UP001374535">
    <property type="component" value="Chromosome 7"/>
</dbReference>
<reference evidence="3 4" key="1">
    <citation type="journal article" date="2023" name="Life. Sci Alliance">
        <title>Evolutionary insights into 3D genome organization and epigenetic landscape of Vigna mungo.</title>
        <authorList>
            <person name="Junaid A."/>
            <person name="Singh B."/>
            <person name="Bhatia S."/>
        </authorList>
    </citation>
    <scope>NUCLEOTIDE SEQUENCE [LARGE SCALE GENOMIC DNA]</scope>
    <source>
        <strain evidence="3">Urdbean</strain>
    </source>
</reference>
<feature type="compositionally biased region" description="Basic and acidic residues" evidence="1">
    <location>
        <begin position="207"/>
        <end position="218"/>
    </location>
</feature>
<evidence type="ECO:0000313" key="4">
    <source>
        <dbReference type="Proteomes" id="UP001374535"/>
    </source>
</evidence>
<dbReference type="SUPFAM" id="SSF53098">
    <property type="entry name" value="Ribonuclease H-like"/>
    <property type="match status" value="1"/>
</dbReference>
<evidence type="ECO:0000259" key="2">
    <source>
        <dbReference type="Pfam" id="PF13976"/>
    </source>
</evidence>
<gene>
    <name evidence="3" type="ORF">V8G54_023804</name>
</gene>
<name>A0AAQ3N641_VIGMU</name>
<feature type="compositionally biased region" description="Basic and acidic residues" evidence="1">
    <location>
        <begin position="292"/>
        <end position="304"/>
    </location>
</feature>
<evidence type="ECO:0000313" key="3">
    <source>
        <dbReference type="EMBL" id="WVZ02998.1"/>
    </source>
</evidence>
<feature type="region of interest" description="Disordered" evidence="1">
    <location>
        <begin position="207"/>
        <end position="264"/>
    </location>
</feature>
<feature type="compositionally biased region" description="Basic residues" evidence="1">
    <location>
        <begin position="219"/>
        <end position="230"/>
    </location>
</feature>
<evidence type="ECO:0000256" key="1">
    <source>
        <dbReference type="SAM" id="MobiDB-lite"/>
    </source>
</evidence>
<dbReference type="PANTHER" id="PTHR35317:SF28">
    <property type="entry name" value="ZINC FINGER, CCHC-TYPE, RIBONUCLEASE H-LIKE DOMAIN, GAG-PRE-INTEGRASE DOMAIN PROTEIN-RELATED"/>
    <property type="match status" value="1"/>
</dbReference>
<dbReference type="AlphaFoldDB" id="A0AAQ3N641"/>
<protein>
    <recommendedName>
        <fullName evidence="2">GAG-pre-integrase domain-containing protein</fullName>
    </recommendedName>
</protein>
<dbReference type="GO" id="GO:0003676">
    <property type="term" value="F:nucleic acid binding"/>
    <property type="evidence" value="ECO:0007669"/>
    <property type="project" value="InterPro"/>
</dbReference>
<dbReference type="InterPro" id="IPR012337">
    <property type="entry name" value="RNaseH-like_sf"/>
</dbReference>
<sequence length="471" mass="55088">MASRDVSSVNLPILTEKNWSRWSTQMRVLFRYQDMNEVVEGEVQELPTGAADKRKVEERKKDDKALFLIHQCVDDAHFEKIQHAKTAREAWSILVRCHTGGEKIKKLQTLRRQYELMQMLEGDKVREYFDKVVAITNQMKGCGEVITDLMVIEKIMRSLPQRFDYIVVAIEESKRTGKDEIRKLQSSLEAHEMRMLERYPVKIDEQALKVHHGKSDAKKKQKKWKGKKGNWKSTKSNDDQNDDSDAAEDKGNREKYQKKKDKKSVERYNCHKLGHYAKDCYANKGKQKKHQGKEAYEAQEDSDSRTYHSNEMTCNLLSIGQLVEKGFTAVMGNRDRMEIDLEVQDLQKLNIPINMDVVENLECMTVAKANESWIWHLRFGHLNFKYLKYLGEKEMKPFKSLIRMRAEDCLEVVHSDICGPFDVPSLAGNRYFITFVDEFNRMLWLHVIKMKSDALDVFIKFKANVERETGK</sequence>
<dbReference type="InterPro" id="IPR036397">
    <property type="entry name" value="RNaseH_sf"/>
</dbReference>
<feature type="domain" description="GAG-pre-integrase" evidence="2">
    <location>
        <begin position="356"/>
        <end position="397"/>
    </location>
</feature>
<dbReference type="InterPro" id="IPR025724">
    <property type="entry name" value="GAG-pre-integrase_dom"/>
</dbReference>
<proteinExistence type="predicted"/>
<dbReference type="Pfam" id="PF13976">
    <property type="entry name" value="gag_pre-integrs"/>
    <property type="match status" value="1"/>
</dbReference>
<dbReference type="Pfam" id="PF14223">
    <property type="entry name" value="Retrotran_gag_2"/>
    <property type="match status" value="1"/>
</dbReference>
<keyword evidence="4" id="KW-1185">Reference proteome</keyword>
<accession>A0AAQ3N641</accession>
<dbReference type="PANTHER" id="PTHR35317">
    <property type="entry name" value="OS04G0629600 PROTEIN"/>
    <property type="match status" value="1"/>
</dbReference>
<dbReference type="Gene3D" id="3.30.420.10">
    <property type="entry name" value="Ribonuclease H-like superfamily/Ribonuclease H"/>
    <property type="match status" value="1"/>
</dbReference>
<organism evidence="3 4">
    <name type="scientific">Vigna mungo</name>
    <name type="common">Black gram</name>
    <name type="synonym">Phaseolus mungo</name>
    <dbReference type="NCBI Taxonomy" id="3915"/>
    <lineage>
        <taxon>Eukaryota</taxon>
        <taxon>Viridiplantae</taxon>
        <taxon>Streptophyta</taxon>
        <taxon>Embryophyta</taxon>
        <taxon>Tracheophyta</taxon>
        <taxon>Spermatophyta</taxon>
        <taxon>Magnoliopsida</taxon>
        <taxon>eudicotyledons</taxon>
        <taxon>Gunneridae</taxon>
        <taxon>Pentapetalae</taxon>
        <taxon>rosids</taxon>
        <taxon>fabids</taxon>
        <taxon>Fabales</taxon>
        <taxon>Fabaceae</taxon>
        <taxon>Papilionoideae</taxon>
        <taxon>50 kb inversion clade</taxon>
        <taxon>NPAAA clade</taxon>
        <taxon>indigoferoid/millettioid clade</taxon>
        <taxon>Phaseoleae</taxon>
        <taxon>Vigna</taxon>
    </lineage>
</organism>
<feature type="region of interest" description="Disordered" evidence="1">
    <location>
        <begin position="284"/>
        <end position="304"/>
    </location>
</feature>